<proteinExistence type="predicted"/>
<gene>
    <name evidence="1" type="ORF">BJ138DRAFT_1121044</name>
</gene>
<dbReference type="Proteomes" id="UP000790377">
    <property type="component" value="Unassembled WGS sequence"/>
</dbReference>
<keyword evidence="2" id="KW-1185">Reference proteome</keyword>
<name>A0ACB7ZNT5_9AGAM</name>
<evidence type="ECO:0000313" key="1">
    <source>
        <dbReference type="EMBL" id="KAH7902829.1"/>
    </source>
</evidence>
<comment type="caution">
    <text evidence="1">The sequence shown here is derived from an EMBL/GenBank/DDBJ whole genome shotgun (WGS) entry which is preliminary data.</text>
</comment>
<protein>
    <submittedName>
        <fullName evidence="1">Uncharacterized protein</fullName>
    </submittedName>
</protein>
<reference evidence="1" key="1">
    <citation type="journal article" date="2021" name="New Phytol.">
        <title>Evolutionary innovations through gain and loss of genes in the ectomycorrhizal Boletales.</title>
        <authorList>
            <person name="Wu G."/>
            <person name="Miyauchi S."/>
            <person name="Morin E."/>
            <person name="Kuo A."/>
            <person name="Drula E."/>
            <person name="Varga T."/>
            <person name="Kohler A."/>
            <person name="Feng B."/>
            <person name="Cao Y."/>
            <person name="Lipzen A."/>
            <person name="Daum C."/>
            <person name="Hundley H."/>
            <person name="Pangilinan J."/>
            <person name="Johnson J."/>
            <person name="Barry K."/>
            <person name="LaButti K."/>
            <person name="Ng V."/>
            <person name="Ahrendt S."/>
            <person name="Min B."/>
            <person name="Choi I.G."/>
            <person name="Park H."/>
            <person name="Plett J.M."/>
            <person name="Magnuson J."/>
            <person name="Spatafora J.W."/>
            <person name="Nagy L.G."/>
            <person name="Henrissat B."/>
            <person name="Grigoriev I.V."/>
            <person name="Yang Z.L."/>
            <person name="Xu J."/>
            <person name="Martin F.M."/>
        </authorList>
    </citation>
    <scope>NUCLEOTIDE SEQUENCE</scope>
    <source>
        <strain evidence="1">ATCC 28755</strain>
    </source>
</reference>
<dbReference type="EMBL" id="MU269485">
    <property type="protein sequence ID" value="KAH7902829.1"/>
    <property type="molecule type" value="Genomic_DNA"/>
</dbReference>
<organism evidence="1 2">
    <name type="scientific">Hygrophoropsis aurantiaca</name>
    <dbReference type="NCBI Taxonomy" id="72124"/>
    <lineage>
        <taxon>Eukaryota</taxon>
        <taxon>Fungi</taxon>
        <taxon>Dikarya</taxon>
        <taxon>Basidiomycota</taxon>
        <taxon>Agaricomycotina</taxon>
        <taxon>Agaricomycetes</taxon>
        <taxon>Agaricomycetidae</taxon>
        <taxon>Boletales</taxon>
        <taxon>Coniophorineae</taxon>
        <taxon>Hygrophoropsidaceae</taxon>
        <taxon>Hygrophoropsis</taxon>
    </lineage>
</organism>
<sequence length="288" mass="31605">MDIHPPAEPSDFHSEGIQFDNRHAFSEHCTDLCEVRDPSEAPHFINASQINHRAPSERAIPHGNRSNAHGIRAPSEPPRYLGDGHTDHSNMDISCTRGAMQSGIHAPSEPPRYTSGGSQQRAPNNLNGHLVDTQYAGNCFPSDSNRGHMQPQVVQGIARPSTYHSSQAITPRQDGHDPNGRPGYRQEIVYPTFDRIQEEIIPDSGPSSRDVVRRDIPQDIIYAPGSGSSLYPSTDNRGDANQAVMSYQPASMHRSPYPDSESATSSTTYTRSSSSIANEPQLRNNMAT</sequence>
<accession>A0ACB7ZNT5</accession>
<evidence type="ECO:0000313" key="2">
    <source>
        <dbReference type="Proteomes" id="UP000790377"/>
    </source>
</evidence>